<dbReference type="Proteomes" id="UP000655830">
    <property type="component" value="Unassembled WGS sequence"/>
</dbReference>
<keyword evidence="2" id="KW-1185">Reference proteome</keyword>
<reference evidence="1" key="1">
    <citation type="submission" date="2020-08" db="EMBL/GenBank/DDBJ databases">
        <title>Genome public.</title>
        <authorList>
            <person name="Liu C."/>
            <person name="Sun Q."/>
        </authorList>
    </citation>
    <scope>NUCLEOTIDE SEQUENCE</scope>
    <source>
        <strain evidence="1">NSJ-12</strain>
    </source>
</reference>
<accession>A0A926EHF0</accession>
<proteinExistence type="predicted"/>
<dbReference type="InterPro" id="IPR019289">
    <property type="entry name" value="Phage_tail_E/E"/>
</dbReference>
<protein>
    <submittedName>
        <fullName evidence="1">Phage tail assembly protein</fullName>
    </submittedName>
</protein>
<dbReference type="AlphaFoldDB" id="A0A926EHF0"/>
<dbReference type="EMBL" id="JACRSY010000041">
    <property type="protein sequence ID" value="MBC8581231.1"/>
    <property type="molecule type" value="Genomic_DNA"/>
</dbReference>
<gene>
    <name evidence="1" type="ORF">H8718_17125</name>
</gene>
<name>A0A926EHF0_9FIRM</name>
<dbReference type="Pfam" id="PF10109">
    <property type="entry name" value="Phage_TAC_7"/>
    <property type="match status" value="1"/>
</dbReference>
<evidence type="ECO:0000313" key="2">
    <source>
        <dbReference type="Proteomes" id="UP000655830"/>
    </source>
</evidence>
<evidence type="ECO:0000313" key="1">
    <source>
        <dbReference type="EMBL" id="MBC8581231.1"/>
    </source>
</evidence>
<dbReference type="RefSeq" id="WP_249334054.1">
    <property type="nucleotide sequence ID" value="NZ_JACRSY010000041.1"/>
</dbReference>
<sequence length="100" mass="11324">MKITLKKPINFEGEEIKELDMDLDRLTGKDMIDAQKEIQSMDVPVQEFNKEYLAVVAAKACGRPTDLIPLLGIKDFSTVTVQVQNFLLGEELPQEQTLEE</sequence>
<organism evidence="1 2">
    <name type="scientific">Zhenhengia yiwuensis</name>
    <dbReference type="NCBI Taxonomy" id="2763666"/>
    <lineage>
        <taxon>Bacteria</taxon>
        <taxon>Bacillati</taxon>
        <taxon>Bacillota</taxon>
        <taxon>Clostridia</taxon>
        <taxon>Lachnospirales</taxon>
        <taxon>Lachnospiraceae</taxon>
        <taxon>Zhenhengia</taxon>
    </lineage>
</organism>
<comment type="caution">
    <text evidence="1">The sequence shown here is derived from an EMBL/GenBank/DDBJ whole genome shotgun (WGS) entry which is preliminary data.</text>
</comment>